<dbReference type="EMBL" id="FUEG01000002">
    <property type="protein sequence ID" value="SJK99881.1"/>
    <property type="molecule type" value="Genomic_DNA"/>
</dbReference>
<keyword evidence="3" id="KW-1185">Reference proteome</keyword>
<evidence type="ECO:0000313" key="2">
    <source>
        <dbReference type="EMBL" id="SJK99881.1"/>
    </source>
</evidence>
<accession>A0A284QU06</accession>
<feature type="compositionally biased region" description="Low complexity" evidence="1">
    <location>
        <begin position="1"/>
        <end position="25"/>
    </location>
</feature>
<feature type="region of interest" description="Disordered" evidence="1">
    <location>
        <begin position="1"/>
        <end position="68"/>
    </location>
</feature>
<feature type="compositionally biased region" description="Basic and acidic residues" evidence="1">
    <location>
        <begin position="41"/>
        <end position="68"/>
    </location>
</feature>
<reference evidence="3" key="1">
    <citation type="journal article" date="2017" name="Nat. Ecol. Evol.">
        <title>Genome expansion and lineage-specific genetic innovations in the forest pathogenic fungi Armillaria.</title>
        <authorList>
            <person name="Sipos G."/>
            <person name="Prasanna A.N."/>
            <person name="Walter M.C."/>
            <person name="O'Connor E."/>
            <person name="Balint B."/>
            <person name="Krizsan K."/>
            <person name="Kiss B."/>
            <person name="Hess J."/>
            <person name="Varga T."/>
            <person name="Slot J."/>
            <person name="Riley R."/>
            <person name="Boka B."/>
            <person name="Rigling D."/>
            <person name="Barry K."/>
            <person name="Lee J."/>
            <person name="Mihaltcheva S."/>
            <person name="LaButti K."/>
            <person name="Lipzen A."/>
            <person name="Waldron R."/>
            <person name="Moloney N.M."/>
            <person name="Sperisen C."/>
            <person name="Kredics L."/>
            <person name="Vagvoelgyi C."/>
            <person name="Patrignani A."/>
            <person name="Fitzpatrick D."/>
            <person name="Nagy I."/>
            <person name="Doyle S."/>
            <person name="Anderson J.B."/>
            <person name="Grigoriev I.V."/>
            <person name="Gueldener U."/>
            <person name="Muensterkoetter M."/>
            <person name="Nagy L.G."/>
        </authorList>
    </citation>
    <scope>NUCLEOTIDE SEQUENCE [LARGE SCALE GENOMIC DNA]</scope>
    <source>
        <strain evidence="3">C18/9</strain>
    </source>
</reference>
<dbReference type="Proteomes" id="UP000219338">
    <property type="component" value="Unassembled WGS sequence"/>
</dbReference>
<proteinExistence type="predicted"/>
<organism evidence="2 3">
    <name type="scientific">Armillaria ostoyae</name>
    <name type="common">Armillaria root rot fungus</name>
    <dbReference type="NCBI Taxonomy" id="47428"/>
    <lineage>
        <taxon>Eukaryota</taxon>
        <taxon>Fungi</taxon>
        <taxon>Dikarya</taxon>
        <taxon>Basidiomycota</taxon>
        <taxon>Agaricomycotina</taxon>
        <taxon>Agaricomycetes</taxon>
        <taxon>Agaricomycetidae</taxon>
        <taxon>Agaricales</taxon>
        <taxon>Marasmiineae</taxon>
        <taxon>Physalacriaceae</taxon>
        <taxon>Armillaria</taxon>
    </lineage>
</organism>
<name>A0A284QU06_ARMOS</name>
<protein>
    <submittedName>
        <fullName evidence="2">Uncharacterized protein</fullName>
    </submittedName>
</protein>
<dbReference type="AlphaFoldDB" id="A0A284QU06"/>
<evidence type="ECO:0000313" key="3">
    <source>
        <dbReference type="Proteomes" id="UP000219338"/>
    </source>
</evidence>
<evidence type="ECO:0000256" key="1">
    <source>
        <dbReference type="SAM" id="MobiDB-lite"/>
    </source>
</evidence>
<gene>
    <name evidence="2" type="ORF">ARMOST_03192</name>
</gene>
<sequence>MASLSSSSSSSASVNSTSNGSTVTGEGKLKMQSVLKKAMHLKKDNRNKMDIHSHSGSHNDRKPYIYASKPEERYPASIFI</sequence>